<sequence length="137" mass="15069">MLLPKKLKHRKVRKGSYAGVATRGCNVDFGEFALKSLDRGWLTSRQIESARRAITRYIKRGGKVWIRTFPHKPITKKAAEVGMGGGKGALDHFVAVVKPGVIIFEISGVDEPTAAEAMRLAARKLPLKSKFVRAGIQ</sequence>
<dbReference type="Pfam" id="PF00252">
    <property type="entry name" value="Ribosomal_L16"/>
    <property type="match status" value="1"/>
</dbReference>
<evidence type="ECO:0000313" key="10">
    <source>
        <dbReference type="Proteomes" id="UP000177481"/>
    </source>
</evidence>
<dbReference type="GO" id="GO:0000049">
    <property type="term" value="F:tRNA binding"/>
    <property type="evidence" value="ECO:0007669"/>
    <property type="project" value="UniProtKB-KW"/>
</dbReference>
<keyword evidence="6 8" id="KW-0699">rRNA-binding</keyword>
<comment type="similarity">
    <text evidence="1 6 7">Belongs to the universal ribosomal protein uL16 family.</text>
</comment>
<dbReference type="AlphaFoldDB" id="A0A1F5EC84"/>
<evidence type="ECO:0000256" key="4">
    <source>
        <dbReference type="ARBA" id="ARBA00023274"/>
    </source>
</evidence>
<evidence type="ECO:0000313" key="9">
    <source>
        <dbReference type="EMBL" id="OGD64910.1"/>
    </source>
</evidence>
<dbReference type="InterPro" id="IPR036920">
    <property type="entry name" value="Ribosomal_uL16_sf"/>
</dbReference>
<dbReference type="FunFam" id="3.90.1170.10:FF:000001">
    <property type="entry name" value="50S ribosomal protein L16"/>
    <property type="match status" value="1"/>
</dbReference>
<dbReference type="InterPro" id="IPR047873">
    <property type="entry name" value="Ribosomal_uL16"/>
</dbReference>
<name>A0A1F5EC84_9BACT</name>
<evidence type="ECO:0000256" key="8">
    <source>
        <dbReference type="RuleBase" id="RU004414"/>
    </source>
</evidence>
<dbReference type="HAMAP" id="MF_01342">
    <property type="entry name" value="Ribosomal_uL16"/>
    <property type="match status" value="1"/>
</dbReference>
<evidence type="ECO:0000256" key="3">
    <source>
        <dbReference type="ARBA" id="ARBA00022980"/>
    </source>
</evidence>
<keyword evidence="6 8" id="KW-0694">RNA-binding</keyword>
<comment type="function">
    <text evidence="6 8">Binds 23S rRNA and is also seen to make contacts with the A and possibly P site tRNAs.</text>
</comment>
<evidence type="ECO:0000256" key="1">
    <source>
        <dbReference type="ARBA" id="ARBA00008931"/>
    </source>
</evidence>
<evidence type="ECO:0000256" key="7">
    <source>
        <dbReference type="RuleBase" id="RU004413"/>
    </source>
</evidence>
<dbReference type="PRINTS" id="PR00060">
    <property type="entry name" value="RIBOSOMALL16"/>
</dbReference>
<evidence type="ECO:0000256" key="6">
    <source>
        <dbReference type="HAMAP-Rule" id="MF_01342"/>
    </source>
</evidence>
<evidence type="ECO:0000256" key="2">
    <source>
        <dbReference type="ARBA" id="ARBA00022555"/>
    </source>
</evidence>
<dbReference type="GO" id="GO:0019843">
    <property type="term" value="F:rRNA binding"/>
    <property type="evidence" value="ECO:0007669"/>
    <property type="project" value="UniProtKB-UniRule"/>
</dbReference>
<dbReference type="GO" id="GO:0006412">
    <property type="term" value="P:translation"/>
    <property type="evidence" value="ECO:0007669"/>
    <property type="project" value="UniProtKB-UniRule"/>
</dbReference>
<protein>
    <recommendedName>
        <fullName evidence="5 6">Large ribosomal subunit protein uL16</fullName>
    </recommendedName>
</protein>
<organism evidence="9 10">
    <name type="scientific">Candidatus Berkelbacteria bacterium RIFCSPLOWO2_01_FULL_50_28</name>
    <dbReference type="NCBI Taxonomy" id="1797471"/>
    <lineage>
        <taxon>Bacteria</taxon>
        <taxon>Candidatus Berkelbacteria</taxon>
    </lineage>
</organism>
<comment type="caution">
    <text evidence="9">The sequence shown here is derived from an EMBL/GenBank/DDBJ whole genome shotgun (WGS) entry which is preliminary data.</text>
</comment>
<dbReference type="Proteomes" id="UP000177481">
    <property type="component" value="Unassembled WGS sequence"/>
</dbReference>
<gene>
    <name evidence="6" type="primary">rplP</name>
    <name evidence="9" type="ORF">A3A71_02595</name>
</gene>
<dbReference type="InterPro" id="IPR016180">
    <property type="entry name" value="Ribosomal_uL16_dom"/>
</dbReference>
<reference evidence="9 10" key="1">
    <citation type="journal article" date="2016" name="Nat. Commun.">
        <title>Thousands of microbial genomes shed light on interconnected biogeochemical processes in an aquifer system.</title>
        <authorList>
            <person name="Anantharaman K."/>
            <person name="Brown C.T."/>
            <person name="Hug L.A."/>
            <person name="Sharon I."/>
            <person name="Castelle C.J."/>
            <person name="Probst A.J."/>
            <person name="Thomas B.C."/>
            <person name="Singh A."/>
            <person name="Wilkins M.J."/>
            <person name="Karaoz U."/>
            <person name="Brodie E.L."/>
            <person name="Williams K.H."/>
            <person name="Hubbard S.S."/>
            <person name="Banfield J.F."/>
        </authorList>
    </citation>
    <scope>NUCLEOTIDE SEQUENCE [LARGE SCALE GENOMIC DNA]</scope>
</reference>
<dbReference type="CDD" id="cd01433">
    <property type="entry name" value="Ribosomal_L16_L10e"/>
    <property type="match status" value="1"/>
</dbReference>
<keyword evidence="2 6" id="KW-0820">tRNA-binding</keyword>
<dbReference type="GO" id="GO:1990904">
    <property type="term" value="C:ribonucleoprotein complex"/>
    <property type="evidence" value="ECO:0007669"/>
    <property type="project" value="UniProtKB-KW"/>
</dbReference>
<dbReference type="SUPFAM" id="SSF54686">
    <property type="entry name" value="Ribosomal protein L16p/L10e"/>
    <property type="match status" value="1"/>
</dbReference>
<comment type="subunit">
    <text evidence="6 8">Part of the 50S ribosomal subunit.</text>
</comment>
<keyword evidence="4 6" id="KW-0687">Ribonucleoprotein</keyword>
<accession>A0A1F5EC84</accession>
<dbReference type="InterPro" id="IPR000114">
    <property type="entry name" value="Ribosomal_uL16_bact-type"/>
</dbReference>
<dbReference type="STRING" id="1797471.A3A71_02595"/>
<dbReference type="GO" id="GO:0003735">
    <property type="term" value="F:structural constituent of ribosome"/>
    <property type="evidence" value="ECO:0007669"/>
    <property type="project" value="InterPro"/>
</dbReference>
<proteinExistence type="inferred from homology"/>
<dbReference type="Gene3D" id="3.90.1170.10">
    <property type="entry name" value="Ribosomal protein L10e/L16"/>
    <property type="match status" value="1"/>
</dbReference>
<dbReference type="NCBIfam" id="TIGR01164">
    <property type="entry name" value="rplP_bact"/>
    <property type="match status" value="1"/>
</dbReference>
<keyword evidence="3 6" id="KW-0689">Ribosomal protein</keyword>
<dbReference type="EMBL" id="MEZX01000002">
    <property type="protein sequence ID" value="OGD64910.1"/>
    <property type="molecule type" value="Genomic_DNA"/>
</dbReference>
<dbReference type="PANTHER" id="PTHR12220">
    <property type="entry name" value="50S/60S RIBOSOMAL PROTEIN L16"/>
    <property type="match status" value="1"/>
</dbReference>
<evidence type="ECO:0000256" key="5">
    <source>
        <dbReference type="ARBA" id="ARBA00035198"/>
    </source>
</evidence>
<dbReference type="GO" id="GO:0005840">
    <property type="term" value="C:ribosome"/>
    <property type="evidence" value="ECO:0007669"/>
    <property type="project" value="UniProtKB-KW"/>
</dbReference>
<dbReference type="PANTHER" id="PTHR12220:SF13">
    <property type="entry name" value="LARGE RIBOSOMAL SUBUNIT PROTEIN UL16M"/>
    <property type="match status" value="1"/>
</dbReference>